<proteinExistence type="predicted"/>
<dbReference type="GO" id="GO:0003677">
    <property type="term" value="F:DNA binding"/>
    <property type="evidence" value="ECO:0007669"/>
    <property type="project" value="InterPro"/>
</dbReference>
<feature type="domain" description="Tyr recombinase" evidence="3">
    <location>
        <begin position="269"/>
        <end position="454"/>
    </location>
</feature>
<dbReference type="Gene3D" id="1.10.443.10">
    <property type="entry name" value="Intergrase catalytic core"/>
    <property type="match status" value="1"/>
</dbReference>
<protein>
    <submittedName>
        <fullName evidence="4">Site-specific integrase</fullName>
    </submittedName>
</protein>
<gene>
    <name evidence="4" type="ORF">QJ522_03415</name>
</gene>
<organism evidence="4 5">
    <name type="scientific">Anaerobaca lacustris</name>
    <dbReference type="NCBI Taxonomy" id="3044600"/>
    <lineage>
        <taxon>Bacteria</taxon>
        <taxon>Pseudomonadati</taxon>
        <taxon>Planctomycetota</taxon>
        <taxon>Phycisphaerae</taxon>
        <taxon>Sedimentisphaerales</taxon>
        <taxon>Anaerobacaceae</taxon>
        <taxon>Anaerobaca</taxon>
    </lineage>
</organism>
<dbReference type="SUPFAM" id="SSF56349">
    <property type="entry name" value="DNA breaking-rejoining enzymes"/>
    <property type="match status" value="1"/>
</dbReference>
<keyword evidence="1" id="KW-0233">DNA recombination</keyword>
<accession>A0AAW6TXB2</accession>
<dbReference type="PROSITE" id="PS51898">
    <property type="entry name" value="TYR_RECOMBINASE"/>
    <property type="match status" value="1"/>
</dbReference>
<sequence length="491" mass="54241">MTLPTFDEIRRQEPRTDLTAMPGGLLPEPKERRSLPTFEEIRAGRSVMTPADGPKEATLADIPDADLPESIRDQGSRVRNAEFYAEQFGLQGLSIDDAYDYEPQLNELIWGPGVTTESANAKIAAYRKQAVEQSKSLFQELGSAFRETVEARGEIWEAAEMTVWGTGPYGEESVVKAWRDVLKYNLLRLTSLRGLITWPRPEGGTPYGAEDTMQMRWSKPEKTAKEELTETVEGLPGLAEAVVPAGTETLETLIDFAFVYPKLFQLAGVPAKAIGKIPRVQKAIKALGGTEWVTGHERALIYRLALQVGLRSSEIARLRVLAFDFDANPPSVRIESSDTKGKRAADLVLMAETAEAIREFLKDKAATDKAFAMPHKSNVADMLRGDLEAAEIPYTDAAGRDMDFHSLRHSFITHLALAGVHPAVAQKLARHRSIELTMRCYTHVFHKSECEAIDSLKRFTSASLSDARRLSSADLGGHKTGDSRSETRLSA</sequence>
<dbReference type="Proteomes" id="UP001431776">
    <property type="component" value="Unassembled WGS sequence"/>
</dbReference>
<feature type="compositionally biased region" description="Basic and acidic residues" evidence="2">
    <location>
        <begin position="28"/>
        <end position="43"/>
    </location>
</feature>
<dbReference type="PANTHER" id="PTHR30349">
    <property type="entry name" value="PHAGE INTEGRASE-RELATED"/>
    <property type="match status" value="1"/>
</dbReference>
<dbReference type="AlphaFoldDB" id="A0AAW6TXB2"/>
<name>A0AAW6TXB2_9BACT</name>
<dbReference type="CDD" id="cd00397">
    <property type="entry name" value="DNA_BRE_C"/>
    <property type="match status" value="1"/>
</dbReference>
<dbReference type="EMBL" id="JASCXX010000003">
    <property type="protein sequence ID" value="MDI6448083.1"/>
    <property type="molecule type" value="Genomic_DNA"/>
</dbReference>
<feature type="compositionally biased region" description="Basic and acidic residues" evidence="2">
    <location>
        <begin position="7"/>
        <end position="16"/>
    </location>
</feature>
<evidence type="ECO:0000256" key="2">
    <source>
        <dbReference type="SAM" id="MobiDB-lite"/>
    </source>
</evidence>
<evidence type="ECO:0000256" key="1">
    <source>
        <dbReference type="ARBA" id="ARBA00023172"/>
    </source>
</evidence>
<evidence type="ECO:0000259" key="3">
    <source>
        <dbReference type="PROSITE" id="PS51898"/>
    </source>
</evidence>
<dbReference type="GO" id="GO:0015074">
    <property type="term" value="P:DNA integration"/>
    <property type="evidence" value="ECO:0007669"/>
    <property type="project" value="InterPro"/>
</dbReference>
<evidence type="ECO:0000313" key="4">
    <source>
        <dbReference type="EMBL" id="MDI6448083.1"/>
    </source>
</evidence>
<reference evidence="4" key="1">
    <citation type="submission" date="2023-05" db="EMBL/GenBank/DDBJ databases">
        <title>Anaerotaeda fermentans gen. nov., sp. nov., a novel anaerobic planctomycete of the new family within the order Sedimentisphaerales isolated from Taman Peninsula, Russia.</title>
        <authorList>
            <person name="Khomyakova M.A."/>
            <person name="Merkel A.Y."/>
            <person name="Slobodkin A.I."/>
        </authorList>
    </citation>
    <scope>NUCLEOTIDE SEQUENCE</scope>
    <source>
        <strain evidence="4">M17dextr</strain>
    </source>
</reference>
<dbReference type="InterPro" id="IPR050090">
    <property type="entry name" value="Tyrosine_recombinase_XerCD"/>
</dbReference>
<evidence type="ECO:0000313" key="5">
    <source>
        <dbReference type="Proteomes" id="UP001431776"/>
    </source>
</evidence>
<dbReference type="RefSeq" id="WP_349243493.1">
    <property type="nucleotide sequence ID" value="NZ_JASCXX010000003.1"/>
</dbReference>
<dbReference type="GO" id="GO:0006310">
    <property type="term" value="P:DNA recombination"/>
    <property type="evidence" value="ECO:0007669"/>
    <property type="project" value="UniProtKB-KW"/>
</dbReference>
<feature type="region of interest" description="Disordered" evidence="2">
    <location>
        <begin position="1"/>
        <end position="69"/>
    </location>
</feature>
<comment type="caution">
    <text evidence="4">The sequence shown here is derived from an EMBL/GenBank/DDBJ whole genome shotgun (WGS) entry which is preliminary data.</text>
</comment>
<dbReference type="InterPro" id="IPR013762">
    <property type="entry name" value="Integrase-like_cat_sf"/>
</dbReference>
<dbReference type="InterPro" id="IPR011010">
    <property type="entry name" value="DNA_brk_join_enz"/>
</dbReference>
<dbReference type="InterPro" id="IPR002104">
    <property type="entry name" value="Integrase_catalytic"/>
</dbReference>
<feature type="region of interest" description="Disordered" evidence="2">
    <location>
        <begin position="470"/>
        <end position="491"/>
    </location>
</feature>
<keyword evidence="5" id="KW-1185">Reference proteome</keyword>
<dbReference type="Pfam" id="PF00589">
    <property type="entry name" value="Phage_integrase"/>
    <property type="match status" value="1"/>
</dbReference>